<keyword evidence="1" id="KW-0472">Membrane</keyword>
<dbReference type="STRING" id="930131.SAMN05216389_11335"/>
<organism evidence="2 3">
    <name type="scientific">Oceanobacillus limi</name>
    <dbReference type="NCBI Taxonomy" id="930131"/>
    <lineage>
        <taxon>Bacteria</taxon>
        <taxon>Bacillati</taxon>
        <taxon>Bacillota</taxon>
        <taxon>Bacilli</taxon>
        <taxon>Bacillales</taxon>
        <taxon>Bacillaceae</taxon>
        <taxon>Oceanobacillus</taxon>
    </lineage>
</organism>
<feature type="transmembrane region" description="Helical" evidence="1">
    <location>
        <begin position="172"/>
        <end position="190"/>
    </location>
</feature>
<keyword evidence="3" id="KW-1185">Reference proteome</keyword>
<dbReference type="Proteomes" id="UP000198618">
    <property type="component" value="Unassembled WGS sequence"/>
</dbReference>
<sequence length="241" mass="28294">MLHTWKQAFSLAFFEIKALKYKTYLAFLSYLLISLVICVFLMKWFISNNELRHEALFLLIYLLGLSWIKPKELQNKIINDNVMASPIFVMNLHLPINQDILIKSRFIIYFMYTIPFQLFLLVGICLFSPLQKLLTIEMLTPFLLFWISFGILVDGVLVKIDIRINPSKYRHFLIGLFTYFIVTILLRVLHESTGYSLIDGSIFLAQEWPLITTCVTIFITALTTMLSNRKMLRLVRDTDYL</sequence>
<dbReference type="RefSeq" id="WP_090870843.1">
    <property type="nucleotide sequence ID" value="NZ_FOHE01000013.1"/>
</dbReference>
<feature type="transmembrane region" description="Helical" evidence="1">
    <location>
        <begin position="142"/>
        <end position="160"/>
    </location>
</feature>
<evidence type="ECO:0000256" key="1">
    <source>
        <dbReference type="SAM" id="Phobius"/>
    </source>
</evidence>
<dbReference type="OrthoDB" id="2965073at2"/>
<feature type="transmembrane region" description="Helical" evidence="1">
    <location>
        <begin position="51"/>
        <end position="68"/>
    </location>
</feature>
<reference evidence="2 3" key="1">
    <citation type="submission" date="2016-10" db="EMBL/GenBank/DDBJ databases">
        <authorList>
            <person name="de Groot N.N."/>
        </authorList>
    </citation>
    <scope>NUCLEOTIDE SEQUENCE [LARGE SCALE GENOMIC DNA]</scope>
    <source>
        <strain evidence="2 3">IBRC-M 10780</strain>
    </source>
</reference>
<evidence type="ECO:0008006" key="4">
    <source>
        <dbReference type="Google" id="ProtNLM"/>
    </source>
</evidence>
<feature type="transmembrane region" description="Helical" evidence="1">
    <location>
        <begin position="210"/>
        <end position="227"/>
    </location>
</feature>
<gene>
    <name evidence="2" type="ORF">SAMN05216389_11335</name>
</gene>
<dbReference type="AlphaFoldDB" id="A0A1I0EZE8"/>
<proteinExistence type="predicted"/>
<keyword evidence="1" id="KW-1133">Transmembrane helix</keyword>
<evidence type="ECO:0000313" key="3">
    <source>
        <dbReference type="Proteomes" id="UP000198618"/>
    </source>
</evidence>
<feature type="transmembrane region" description="Helical" evidence="1">
    <location>
        <begin position="24"/>
        <end position="45"/>
    </location>
</feature>
<protein>
    <recommendedName>
        <fullName evidence="4">ABC-2 type transport system permease protein</fullName>
    </recommendedName>
</protein>
<name>A0A1I0EZE8_9BACI</name>
<evidence type="ECO:0000313" key="2">
    <source>
        <dbReference type="EMBL" id="SET50898.1"/>
    </source>
</evidence>
<dbReference type="EMBL" id="FOHE01000013">
    <property type="protein sequence ID" value="SET50898.1"/>
    <property type="molecule type" value="Genomic_DNA"/>
</dbReference>
<keyword evidence="1" id="KW-0812">Transmembrane</keyword>
<feature type="transmembrane region" description="Helical" evidence="1">
    <location>
        <begin position="106"/>
        <end position="130"/>
    </location>
</feature>
<accession>A0A1I0EZE8</accession>